<reference evidence="2" key="1">
    <citation type="submission" date="2021-02" db="EMBL/GenBank/DDBJ databases">
        <authorList>
            <person name="Nowell W R."/>
        </authorList>
    </citation>
    <scope>NUCLEOTIDE SEQUENCE</scope>
    <source>
        <strain evidence="2">Ploen Becks lab</strain>
    </source>
</reference>
<feature type="region of interest" description="Disordered" evidence="1">
    <location>
        <begin position="183"/>
        <end position="294"/>
    </location>
</feature>
<accession>A0A813ZJK0</accession>
<protein>
    <submittedName>
        <fullName evidence="2">Uncharacterized protein</fullName>
    </submittedName>
</protein>
<sequence>MKHIIIMPSVLLKKRLILENTRNSSLTRPTLTPPSQPAESSFTSYARTLDQVIQSLATSNDTVSRVAGLEASVAVLNTRLENMNISIDTIGGRAESIERSIVQPNENFSPLMIDAAMERLGLNLRLDLTFNGHHLLNTPFNHTNINLFGTKLMDILFTKEEQANGTIEPSKRDTPELERRLVDLIKKNERNSDEGVEPRREKRRTVLSDEDESVEHRKERRRNRITDEEENVESTVERRNILQENDSVERKRESRRNIIRDDDEEDYEEEDEYEDENFIRRRGLPRDQTMNSIN</sequence>
<proteinExistence type="predicted"/>
<feature type="compositionally biased region" description="Basic and acidic residues" evidence="1">
    <location>
        <begin position="235"/>
        <end position="260"/>
    </location>
</feature>
<organism evidence="2 3">
    <name type="scientific">Brachionus calyciflorus</name>
    <dbReference type="NCBI Taxonomy" id="104777"/>
    <lineage>
        <taxon>Eukaryota</taxon>
        <taxon>Metazoa</taxon>
        <taxon>Spiralia</taxon>
        <taxon>Gnathifera</taxon>
        <taxon>Rotifera</taxon>
        <taxon>Eurotatoria</taxon>
        <taxon>Monogononta</taxon>
        <taxon>Pseudotrocha</taxon>
        <taxon>Ploima</taxon>
        <taxon>Brachionidae</taxon>
        <taxon>Brachionus</taxon>
    </lineage>
</organism>
<name>A0A813ZJK0_9BILA</name>
<gene>
    <name evidence="2" type="ORF">OXX778_LOCUS11372</name>
</gene>
<evidence type="ECO:0000313" key="3">
    <source>
        <dbReference type="Proteomes" id="UP000663879"/>
    </source>
</evidence>
<keyword evidence="3" id="KW-1185">Reference proteome</keyword>
<evidence type="ECO:0000313" key="2">
    <source>
        <dbReference type="EMBL" id="CAF0900439.1"/>
    </source>
</evidence>
<dbReference type="Proteomes" id="UP000663879">
    <property type="component" value="Unassembled WGS sequence"/>
</dbReference>
<dbReference type="AlphaFoldDB" id="A0A813ZJK0"/>
<comment type="caution">
    <text evidence="2">The sequence shown here is derived from an EMBL/GenBank/DDBJ whole genome shotgun (WGS) entry which is preliminary data.</text>
</comment>
<feature type="compositionally biased region" description="Acidic residues" evidence="1">
    <location>
        <begin position="261"/>
        <end position="276"/>
    </location>
</feature>
<evidence type="ECO:0000256" key="1">
    <source>
        <dbReference type="SAM" id="MobiDB-lite"/>
    </source>
</evidence>
<feature type="compositionally biased region" description="Basic and acidic residues" evidence="1">
    <location>
        <begin position="183"/>
        <end position="207"/>
    </location>
</feature>
<dbReference type="EMBL" id="CAJNOC010001918">
    <property type="protein sequence ID" value="CAF0900439.1"/>
    <property type="molecule type" value="Genomic_DNA"/>
</dbReference>